<evidence type="ECO:0000256" key="10">
    <source>
        <dbReference type="ARBA" id="ARBA00023288"/>
    </source>
</evidence>
<gene>
    <name evidence="16" type="ORF">H103_08135</name>
</gene>
<keyword evidence="9" id="KW-0564">Palmitate</keyword>
<dbReference type="GO" id="GO:0031901">
    <property type="term" value="C:early endosome membrane"/>
    <property type="evidence" value="ECO:0007669"/>
    <property type="project" value="UniProtKB-SubCell"/>
</dbReference>
<dbReference type="PANTHER" id="PTHR24161:SF85">
    <property type="entry name" value="PALMITOYLTRANSFERASE HIP14"/>
    <property type="match status" value="1"/>
</dbReference>
<protein>
    <recommendedName>
        <fullName evidence="13">Palmitoyltransferase</fullName>
        <ecNumber evidence="13">2.3.1.225</ecNumber>
    </recommendedName>
</protein>
<feature type="repeat" description="ANK" evidence="12">
    <location>
        <begin position="84"/>
        <end position="116"/>
    </location>
</feature>
<evidence type="ECO:0000256" key="9">
    <source>
        <dbReference type="ARBA" id="ARBA00023139"/>
    </source>
</evidence>
<comment type="subcellular location">
    <subcellularLocation>
        <location evidence="2">Early endosome membrane</location>
        <topology evidence="2">Multi-pass membrane protein</topology>
    </subcellularLocation>
</comment>
<dbReference type="EMBL" id="KK207932">
    <property type="protein sequence ID" value="EZF48221.1"/>
    <property type="molecule type" value="Genomic_DNA"/>
</dbReference>
<feature type="region of interest" description="Disordered" evidence="14">
    <location>
        <begin position="1"/>
        <end position="36"/>
    </location>
</feature>
<comment type="catalytic activity">
    <reaction evidence="11 13">
        <text>L-cysteinyl-[protein] + hexadecanoyl-CoA = S-hexadecanoyl-L-cysteinyl-[protein] + CoA</text>
        <dbReference type="Rhea" id="RHEA:36683"/>
        <dbReference type="Rhea" id="RHEA-COMP:10131"/>
        <dbReference type="Rhea" id="RHEA-COMP:11032"/>
        <dbReference type="ChEBI" id="CHEBI:29950"/>
        <dbReference type="ChEBI" id="CHEBI:57287"/>
        <dbReference type="ChEBI" id="CHEBI:57379"/>
        <dbReference type="ChEBI" id="CHEBI:74151"/>
        <dbReference type="EC" id="2.3.1.225"/>
    </reaction>
</comment>
<dbReference type="GO" id="GO:0019706">
    <property type="term" value="F:protein-cysteine S-palmitoyltransferase activity"/>
    <property type="evidence" value="ECO:0007669"/>
    <property type="project" value="UniProtKB-EC"/>
</dbReference>
<evidence type="ECO:0000256" key="8">
    <source>
        <dbReference type="ARBA" id="ARBA00023136"/>
    </source>
</evidence>
<dbReference type="AlphaFoldDB" id="A0A022VQE0"/>
<feature type="transmembrane region" description="Helical" evidence="13">
    <location>
        <begin position="488"/>
        <end position="510"/>
    </location>
</feature>
<keyword evidence="13" id="KW-0012">Acyltransferase</keyword>
<dbReference type="Gene3D" id="1.25.40.20">
    <property type="entry name" value="Ankyrin repeat-containing domain"/>
    <property type="match status" value="1"/>
</dbReference>
<dbReference type="HOGENOM" id="CLU_012510_1_0_1"/>
<evidence type="ECO:0000256" key="3">
    <source>
        <dbReference type="ARBA" id="ARBA00010104"/>
    </source>
</evidence>
<dbReference type="PANTHER" id="PTHR24161">
    <property type="entry name" value="ANK_REP_REGION DOMAIN-CONTAINING PROTEIN-RELATED"/>
    <property type="match status" value="1"/>
</dbReference>
<keyword evidence="7 12" id="KW-0040">ANK repeat</keyword>
<feature type="repeat" description="ANK" evidence="12">
    <location>
        <begin position="217"/>
        <end position="249"/>
    </location>
</feature>
<dbReference type="PROSITE" id="PS50216">
    <property type="entry name" value="DHHC"/>
    <property type="match status" value="1"/>
</dbReference>
<dbReference type="OrthoDB" id="6781668at2759"/>
<feature type="compositionally biased region" description="Low complexity" evidence="14">
    <location>
        <begin position="1"/>
        <end position="25"/>
    </location>
</feature>
<evidence type="ECO:0000256" key="13">
    <source>
        <dbReference type="RuleBase" id="RU079119"/>
    </source>
</evidence>
<dbReference type="SUPFAM" id="SSF48403">
    <property type="entry name" value="Ankyrin repeat"/>
    <property type="match status" value="1"/>
</dbReference>
<evidence type="ECO:0000256" key="11">
    <source>
        <dbReference type="ARBA" id="ARBA00048048"/>
    </source>
</evidence>
<feature type="transmembrane region" description="Helical" evidence="13">
    <location>
        <begin position="327"/>
        <end position="345"/>
    </location>
</feature>
<evidence type="ECO:0000256" key="4">
    <source>
        <dbReference type="ARBA" id="ARBA00022692"/>
    </source>
</evidence>
<keyword evidence="10" id="KW-0449">Lipoprotein</keyword>
<feature type="transmembrane region" description="Helical" evidence="13">
    <location>
        <begin position="302"/>
        <end position="321"/>
    </location>
</feature>
<dbReference type="InterPro" id="IPR001594">
    <property type="entry name" value="Palmitoyltrfase_DHHC"/>
</dbReference>
<dbReference type="Pfam" id="PF01529">
    <property type="entry name" value="DHHC"/>
    <property type="match status" value="1"/>
</dbReference>
<accession>A0A022VQE0</accession>
<evidence type="ECO:0000256" key="6">
    <source>
        <dbReference type="ARBA" id="ARBA00022989"/>
    </source>
</evidence>
<evidence type="ECO:0000313" key="16">
    <source>
        <dbReference type="EMBL" id="EZF48221.1"/>
    </source>
</evidence>
<proteinExistence type="inferred from homology"/>
<dbReference type="InterPro" id="IPR002110">
    <property type="entry name" value="Ankyrin_rpt"/>
</dbReference>
<dbReference type="EC" id="2.3.1.225" evidence="13"/>
<comment type="similarity">
    <text evidence="3">Belongs to the DHHC palmitoyltransferase family. AKR/ZDHHC17 subfamily.</text>
</comment>
<feature type="repeat" description="ANK" evidence="12">
    <location>
        <begin position="184"/>
        <end position="216"/>
    </location>
</feature>
<feature type="transmembrane region" description="Helical" evidence="13">
    <location>
        <begin position="389"/>
        <end position="411"/>
    </location>
</feature>
<feature type="transmembrane region" description="Helical" evidence="13">
    <location>
        <begin position="538"/>
        <end position="559"/>
    </location>
</feature>
<evidence type="ECO:0000259" key="15">
    <source>
        <dbReference type="Pfam" id="PF01529"/>
    </source>
</evidence>
<evidence type="ECO:0000256" key="12">
    <source>
        <dbReference type="PROSITE-ProRule" id="PRU00023"/>
    </source>
</evidence>
<feature type="transmembrane region" description="Helical" evidence="13">
    <location>
        <begin position="357"/>
        <end position="377"/>
    </location>
</feature>
<reference evidence="16" key="1">
    <citation type="submission" date="2014-02" db="EMBL/GenBank/DDBJ databases">
        <title>The Genome Sequence of Trichophyton rubrum (morphotype fischeri) CBS 288.86.</title>
        <authorList>
            <consortium name="The Broad Institute Genomics Platform"/>
            <person name="Cuomo C.A."/>
            <person name="White T.C."/>
            <person name="Graser Y."/>
            <person name="Martinez-Rossi N."/>
            <person name="Heitman J."/>
            <person name="Young S.K."/>
            <person name="Zeng Q."/>
            <person name="Gargeya S."/>
            <person name="Abouelleil A."/>
            <person name="Alvarado L."/>
            <person name="Chapman S.B."/>
            <person name="Gainer-Dewar J."/>
            <person name="Goldberg J."/>
            <person name="Griggs A."/>
            <person name="Gujja S."/>
            <person name="Hansen M."/>
            <person name="Howarth C."/>
            <person name="Imamovic A."/>
            <person name="Larimer J."/>
            <person name="Martinez D."/>
            <person name="Murphy C."/>
            <person name="Pearson M.D."/>
            <person name="Persinoti G."/>
            <person name="Poon T."/>
            <person name="Priest M."/>
            <person name="Roberts A.D."/>
            <person name="Saif S."/>
            <person name="Shea T.D."/>
            <person name="Sykes S.N."/>
            <person name="Wortman J."/>
            <person name="Nusbaum C."/>
            <person name="Birren B."/>
        </authorList>
    </citation>
    <scope>NUCLEOTIDE SEQUENCE [LARGE SCALE GENOMIC DNA]</scope>
    <source>
        <strain evidence="16">CBS 288.86</strain>
    </source>
</reference>
<evidence type="ECO:0000256" key="1">
    <source>
        <dbReference type="ARBA" id="ARBA00002100"/>
    </source>
</evidence>
<dbReference type="Pfam" id="PF12796">
    <property type="entry name" value="Ank_2"/>
    <property type="match status" value="2"/>
</dbReference>
<comment type="domain">
    <text evidence="13">The DHHC domain is required for palmitoyltransferase activity.</text>
</comment>
<dbReference type="Proteomes" id="UP000023758">
    <property type="component" value="Unassembled WGS sequence"/>
</dbReference>
<dbReference type="PRINTS" id="PR01415">
    <property type="entry name" value="ANKYRIN"/>
</dbReference>
<organism evidence="16">
    <name type="scientific">Trichophyton rubrum CBS 288.86</name>
    <dbReference type="NCBI Taxonomy" id="1215330"/>
    <lineage>
        <taxon>Eukaryota</taxon>
        <taxon>Fungi</taxon>
        <taxon>Dikarya</taxon>
        <taxon>Ascomycota</taxon>
        <taxon>Pezizomycotina</taxon>
        <taxon>Eurotiomycetes</taxon>
        <taxon>Eurotiomycetidae</taxon>
        <taxon>Onygenales</taxon>
        <taxon>Arthrodermataceae</taxon>
        <taxon>Trichophyton</taxon>
    </lineage>
</organism>
<dbReference type="InterPro" id="IPR036770">
    <property type="entry name" value="Ankyrin_rpt-contain_sf"/>
</dbReference>
<keyword evidence="4 13" id="KW-0812">Transmembrane</keyword>
<evidence type="ECO:0000256" key="7">
    <source>
        <dbReference type="ARBA" id="ARBA00023043"/>
    </source>
</evidence>
<evidence type="ECO:0000256" key="2">
    <source>
        <dbReference type="ARBA" id="ARBA00004520"/>
    </source>
</evidence>
<dbReference type="PROSITE" id="PS50088">
    <property type="entry name" value="ANK_REPEAT"/>
    <property type="match status" value="3"/>
</dbReference>
<keyword evidence="6 13" id="KW-1133">Transmembrane helix</keyword>
<feature type="domain" description="Palmitoyltransferase DHHC" evidence="15">
    <location>
        <begin position="439"/>
        <end position="575"/>
    </location>
</feature>
<keyword evidence="13" id="KW-0808">Transferase</keyword>
<evidence type="ECO:0000256" key="5">
    <source>
        <dbReference type="ARBA" id="ARBA00022737"/>
    </source>
</evidence>
<comment type="function">
    <text evidence="1">Palmitoyltransferase specific for casein kinase 1.</text>
</comment>
<dbReference type="PROSITE" id="PS50297">
    <property type="entry name" value="ANK_REP_REGION"/>
    <property type="match status" value="3"/>
</dbReference>
<name>A0A022VQE0_TRIRU</name>
<dbReference type="SMART" id="SM00248">
    <property type="entry name" value="ANK"/>
    <property type="match status" value="5"/>
</dbReference>
<sequence>MSSSNGIGSSSLSTPSSDPSSTGKTPMPPDTANTVELNTMKPIGVAEAIGLEMDIMQLARLGEIAAIKELFDRGKYDISYRDEEGITPLHWAAINNRYELCKFLLDSGADVNAKGGESVATPAMWAAQRCHHYIVQLLLQYGADPLLTDIQGFNIMHLATIDGNSFLLVLLLHQEIPVDIADPQGHTGLMWAAYKGFPACVDVFLRWGADVNATDEGGLSPLHWALVKGSTACVQKIIEYGADRFAETKEGKTPAIVADEMKTTHIWHHALGECGYEPNGTSSAVPSVIGRMLRSSLYMSRFYFLLPFFSLPTIVTILSSLSIYVSILTALLFMFGVHLLIKWVSKRGPLDFRVLQRTAFPAGVFSASAFWVALRWLHVILPTTYSSSLFLNLIFLTLFAFMTYFYTYAMIEDPGFVPKLSSRNEQKAVIMELINDWSYDEDHFCVPCMIRRPLRSKHCRRCKRCVSKQDHHCPWINNCVGNNNFRHFMLYLILLLLGIVAYIRLVFLYYSAIVPGGVKVTCNLISPWLCNVVETDTYTFVLTIWTSLQLIWVTMLTLVQLYQISRGTTTFEVMRGHGHGFSHRAPNTPNQALSTAESNNHSHGSCFTKWKSLFGLDAFMAAAQDGLKDGQSHRRRQNPFSHGIVRNCQDFWCDPAPYFGTRQAGNSMLGGKVVNYYKMYDADLLEYSGGRV</sequence>
<keyword evidence="5" id="KW-0677">Repeat</keyword>
<keyword evidence="8 13" id="KW-0472">Membrane</keyword>
<evidence type="ECO:0000256" key="14">
    <source>
        <dbReference type="SAM" id="MobiDB-lite"/>
    </source>
</evidence>